<feature type="compositionally biased region" description="Low complexity" evidence="1">
    <location>
        <begin position="22"/>
        <end position="36"/>
    </location>
</feature>
<accession>A0A4P9WNI6</accession>
<feature type="transmembrane region" description="Helical" evidence="2">
    <location>
        <begin position="504"/>
        <end position="524"/>
    </location>
</feature>
<keyword evidence="2" id="KW-0472">Membrane</keyword>
<dbReference type="AlphaFoldDB" id="A0A4P9WNI6"/>
<proteinExistence type="predicted"/>
<feature type="transmembrane region" description="Helical" evidence="2">
    <location>
        <begin position="531"/>
        <end position="550"/>
    </location>
</feature>
<feature type="region of interest" description="Disordered" evidence="1">
    <location>
        <begin position="426"/>
        <end position="449"/>
    </location>
</feature>
<evidence type="ECO:0000313" key="3">
    <source>
        <dbReference type="EMBL" id="RKO94679.1"/>
    </source>
</evidence>
<feature type="region of interest" description="Disordered" evidence="1">
    <location>
        <begin position="314"/>
        <end position="335"/>
    </location>
</feature>
<evidence type="ECO:0000313" key="4">
    <source>
        <dbReference type="Proteomes" id="UP000269721"/>
    </source>
</evidence>
<reference evidence="4" key="1">
    <citation type="journal article" date="2018" name="Nat. Microbiol.">
        <title>Leveraging single-cell genomics to expand the fungal tree of life.</title>
        <authorList>
            <person name="Ahrendt S.R."/>
            <person name="Quandt C.A."/>
            <person name="Ciobanu D."/>
            <person name="Clum A."/>
            <person name="Salamov A."/>
            <person name="Andreopoulos B."/>
            <person name="Cheng J.F."/>
            <person name="Woyke T."/>
            <person name="Pelin A."/>
            <person name="Henrissat B."/>
            <person name="Reynolds N.K."/>
            <person name="Benny G.L."/>
            <person name="Smith M.E."/>
            <person name="James T.Y."/>
            <person name="Grigoriev I.V."/>
        </authorList>
    </citation>
    <scope>NUCLEOTIDE SEQUENCE [LARGE SCALE GENOMIC DNA]</scope>
</reference>
<feature type="region of interest" description="Disordered" evidence="1">
    <location>
        <begin position="216"/>
        <end position="256"/>
    </location>
</feature>
<keyword evidence="2" id="KW-0812">Transmembrane</keyword>
<gene>
    <name evidence="3" type="ORF">BDK51DRAFT_45479</name>
</gene>
<keyword evidence="4" id="KW-1185">Reference proteome</keyword>
<feature type="region of interest" description="Disordered" evidence="1">
    <location>
        <begin position="1"/>
        <end position="51"/>
    </location>
</feature>
<dbReference type="Proteomes" id="UP000269721">
    <property type="component" value="Unassembled WGS sequence"/>
</dbReference>
<evidence type="ECO:0000256" key="1">
    <source>
        <dbReference type="SAM" id="MobiDB-lite"/>
    </source>
</evidence>
<keyword evidence="2" id="KW-1133">Transmembrane helix</keyword>
<dbReference type="EMBL" id="KZ993839">
    <property type="protein sequence ID" value="RKO94679.1"/>
    <property type="molecule type" value="Genomic_DNA"/>
</dbReference>
<feature type="compositionally biased region" description="Polar residues" evidence="1">
    <location>
        <begin position="37"/>
        <end position="46"/>
    </location>
</feature>
<organism evidence="3 4">
    <name type="scientific">Blyttiomyces helicus</name>
    <dbReference type="NCBI Taxonomy" id="388810"/>
    <lineage>
        <taxon>Eukaryota</taxon>
        <taxon>Fungi</taxon>
        <taxon>Fungi incertae sedis</taxon>
        <taxon>Chytridiomycota</taxon>
        <taxon>Chytridiomycota incertae sedis</taxon>
        <taxon>Chytridiomycetes</taxon>
        <taxon>Chytridiomycetes incertae sedis</taxon>
        <taxon>Blyttiomyces</taxon>
    </lineage>
</organism>
<name>A0A4P9WNI6_9FUNG</name>
<sequence>MDGRSADGLANAPNTTFNPPRDLLNPSEPNDDPPSSTWTSPTNAPASGTKERDFRSFSELFVCELKIRSFTRECDRLAIEVDNMEVVLREKRTTLTRCYQKKHEAIGAAASLRKRLGLPSARERAESFPNIVKMRGAGAPLEASLQSIRSHADASDRYLDQMPMPGVQLDVDMDFFSSPNLSSSASDDGRKGGLANRARSILSLLASLKDTIHDQLRRQQPSAEASIFSGARESSEEQGATPLARKRSKKRTSFSSLQREAAVSGLKSDDGSQQSAFSALVTVPNAEGAVVGNLPSPLAQRSVPSSQAAIAVSRGSLRSGDGSNSNLESGHNCVGPTRLNKYVHTLPETSEKSEPSFTTPGGLIPFKPTPGELSGIPPLETIQSADEGEMGDRHTSSVPEWVSSSEVGCLSDDLAHCLGSRSTGKRVTISAAPPSAKPQKQDTSRSISAGLPPGFLRTKSWAEVPSRATLDRRKSIVRGPPTAAKNPDKESIFPLHPMSIFSQIWTGIKLFVLSIVVLVMPLALGFPEVRGALPVMSAISAVFFAFGLWFKFHVGYIQVSGKIEVTEGRFGRQHLHGVSNNRSEVSLERRVLPRPDNAVSLGVRDR</sequence>
<evidence type="ECO:0000256" key="2">
    <source>
        <dbReference type="SAM" id="Phobius"/>
    </source>
</evidence>
<protein>
    <submittedName>
        <fullName evidence="3">Uncharacterized protein</fullName>
    </submittedName>
</protein>